<name>A0A9P7YQ77_9HELO</name>
<accession>A0A9P7YQ77</accession>
<evidence type="ECO:0000313" key="2">
    <source>
        <dbReference type="EMBL" id="KAG9237682.1"/>
    </source>
</evidence>
<dbReference type="Proteomes" id="UP000824998">
    <property type="component" value="Unassembled WGS sequence"/>
</dbReference>
<evidence type="ECO:0008006" key="4">
    <source>
        <dbReference type="Google" id="ProtNLM"/>
    </source>
</evidence>
<keyword evidence="3" id="KW-1185">Reference proteome</keyword>
<gene>
    <name evidence="2" type="ORF">BJ875DRAFT_369527</name>
</gene>
<dbReference type="EMBL" id="MU251382">
    <property type="protein sequence ID" value="KAG9237682.1"/>
    <property type="molecule type" value="Genomic_DNA"/>
</dbReference>
<sequence length="396" mass="44949">MTEPPRGPSKVTPYQPPTLAPAISEDPSTRFARHFFTVFILKNDFAVASLDVDTITSSFQTSPSLHHAIIAIGALSLSKRVPARRKDNVLRALASYRTALLESQKALQEQDVRPNDSGLWNSFFLGLFELMLDSTGESWLKHILFGTSKMLQVRGPQAHVAGPGRAFFLTIRVFEICRSLIYSDATFLMDNEWKAVMGRMWEDEFSREWHPKEDMLDLMIECSGVWDIIDPDSRHPPRLLDKRLVTLAAHGLHIQSFLLTWHSSFLAGLSRNQFASLSPQSQLAALYYHATSIFLDGIFSYRSQFDRHSSPTLPREAIQDHVSNILTRTKLALETTNLAGVLFFFPLRVAGARAILLAQQELILELLREISNREFVVAEAFREDLKNLWHQRSISI</sequence>
<evidence type="ECO:0000256" key="1">
    <source>
        <dbReference type="SAM" id="MobiDB-lite"/>
    </source>
</evidence>
<evidence type="ECO:0000313" key="3">
    <source>
        <dbReference type="Proteomes" id="UP000824998"/>
    </source>
</evidence>
<dbReference type="OrthoDB" id="194358at2759"/>
<dbReference type="PANTHER" id="PTHR38111">
    <property type="entry name" value="ZN(2)-C6 FUNGAL-TYPE DOMAIN-CONTAINING PROTEIN-RELATED"/>
    <property type="match status" value="1"/>
</dbReference>
<proteinExistence type="predicted"/>
<feature type="region of interest" description="Disordered" evidence="1">
    <location>
        <begin position="1"/>
        <end position="23"/>
    </location>
</feature>
<protein>
    <recommendedName>
        <fullName evidence="4">Transcription factor domain-containing protein</fullName>
    </recommendedName>
</protein>
<reference evidence="2" key="1">
    <citation type="journal article" date="2021" name="IMA Fungus">
        <title>Genomic characterization of three marine fungi, including Emericellopsis atlantica sp. nov. with signatures of a generalist lifestyle and marine biomass degradation.</title>
        <authorList>
            <person name="Hagestad O.C."/>
            <person name="Hou L."/>
            <person name="Andersen J.H."/>
            <person name="Hansen E.H."/>
            <person name="Altermark B."/>
            <person name="Li C."/>
            <person name="Kuhnert E."/>
            <person name="Cox R.J."/>
            <person name="Crous P.W."/>
            <person name="Spatafora J.W."/>
            <person name="Lail K."/>
            <person name="Amirebrahimi M."/>
            <person name="Lipzen A."/>
            <person name="Pangilinan J."/>
            <person name="Andreopoulos W."/>
            <person name="Hayes R.D."/>
            <person name="Ng V."/>
            <person name="Grigoriev I.V."/>
            <person name="Jackson S.A."/>
            <person name="Sutton T.D.S."/>
            <person name="Dobson A.D.W."/>
            <person name="Rama T."/>
        </authorList>
    </citation>
    <scope>NUCLEOTIDE SEQUENCE</scope>
    <source>
        <strain evidence="2">TRa018bII</strain>
    </source>
</reference>
<dbReference type="AlphaFoldDB" id="A0A9P7YQ77"/>
<dbReference type="PANTHER" id="PTHR38111:SF2">
    <property type="entry name" value="FINGER DOMAIN PROTEIN, PUTATIVE (AFU_ORTHOLOGUE AFUA_1G01560)-RELATED"/>
    <property type="match status" value="1"/>
</dbReference>
<dbReference type="InterPro" id="IPR021858">
    <property type="entry name" value="Fun_TF"/>
</dbReference>
<dbReference type="Pfam" id="PF11951">
    <property type="entry name" value="Fungal_trans_2"/>
    <property type="match status" value="1"/>
</dbReference>
<organism evidence="2 3">
    <name type="scientific">Amylocarpus encephaloides</name>
    <dbReference type="NCBI Taxonomy" id="45428"/>
    <lineage>
        <taxon>Eukaryota</taxon>
        <taxon>Fungi</taxon>
        <taxon>Dikarya</taxon>
        <taxon>Ascomycota</taxon>
        <taxon>Pezizomycotina</taxon>
        <taxon>Leotiomycetes</taxon>
        <taxon>Helotiales</taxon>
        <taxon>Helotiales incertae sedis</taxon>
        <taxon>Amylocarpus</taxon>
    </lineage>
</organism>
<comment type="caution">
    <text evidence="2">The sequence shown here is derived from an EMBL/GenBank/DDBJ whole genome shotgun (WGS) entry which is preliminary data.</text>
</comment>
<dbReference type="InterPro" id="IPR053178">
    <property type="entry name" value="Osmoadaptation_assoc"/>
</dbReference>